<evidence type="ECO:0000313" key="7">
    <source>
        <dbReference type="Proteomes" id="UP000241229"/>
    </source>
</evidence>
<dbReference type="GO" id="GO:1901135">
    <property type="term" value="P:carbohydrate derivative metabolic process"/>
    <property type="evidence" value="ECO:0007669"/>
    <property type="project" value="InterPro"/>
</dbReference>
<dbReference type="InterPro" id="IPR046348">
    <property type="entry name" value="SIS_dom_sf"/>
</dbReference>
<keyword evidence="3" id="KW-0804">Transcription</keyword>
<organism evidence="6 7">
    <name type="scientific">Kumtagia ephedrae</name>
    <dbReference type="NCBI Taxonomy" id="2116701"/>
    <lineage>
        <taxon>Bacteria</taxon>
        <taxon>Pseudomonadati</taxon>
        <taxon>Pseudomonadota</taxon>
        <taxon>Alphaproteobacteria</taxon>
        <taxon>Hyphomicrobiales</taxon>
        <taxon>Phyllobacteriaceae</taxon>
        <taxon>Kumtagia</taxon>
    </lineage>
</organism>
<dbReference type="GO" id="GO:0003700">
    <property type="term" value="F:DNA-binding transcription factor activity"/>
    <property type="evidence" value="ECO:0007669"/>
    <property type="project" value="InterPro"/>
</dbReference>
<dbReference type="Proteomes" id="UP000241229">
    <property type="component" value="Unassembled WGS sequence"/>
</dbReference>
<dbReference type="InterPro" id="IPR036388">
    <property type="entry name" value="WH-like_DNA-bd_sf"/>
</dbReference>
<dbReference type="PROSITE" id="PS51464">
    <property type="entry name" value="SIS"/>
    <property type="match status" value="1"/>
</dbReference>
<dbReference type="Pfam" id="PF01380">
    <property type="entry name" value="SIS"/>
    <property type="match status" value="1"/>
</dbReference>
<protein>
    <submittedName>
        <fullName evidence="6">Transcriptional regulator</fullName>
    </submittedName>
</protein>
<gene>
    <name evidence="6" type="ORF">C7I84_08405</name>
</gene>
<dbReference type="GO" id="GO:0097367">
    <property type="term" value="F:carbohydrate derivative binding"/>
    <property type="evidence" value="ECO:0007669"/>
    <property type="project" value="InterPro"/>
</dbReference>
<comment type="caution">
    <text evidence="6">The sequence shown here is derived from an EMBL/GenBank/DDBJ whole genome shotgun (WGS) entry which is preliminary data.</text>
</comment>
<accession>A0A2P7SJD3</accession>
<dbReference type="InterPro" id="IPR001347">
    <property type="entry name" value="SIS_dom"/>
</dbReference>
<feature type="domain" description="SIS" evidence="5">
    <location>
        <begin position="135"/>
        <end position="272"/>
    </location>
</feature>
<dbReference type="PROSITE" id="PS51071">
    <property type="entry name" value="HTH_RPIR"/>
    <property type="match status" value="1"/>
</dbReference>
<dbReference type="PANTHER" id="PTHR30514">
    <property type="entry name" value="GLUCOKINASE"/>
    <property type="match status" value="1"/>
</dbReference>
<evidence type="ECO:0000259" key="5">
    <source>
        <dbReference type="PROSITE" id="PS51464"/>
    </source>
</evidence>
<reference evidence="6 7" key="1">
    <citation type="submission" date="2018-03" db="EMBL/GenBank/DDBJ databases">
        <title>The draft genome of Mesorhizobium sp. 6GN-30.</title>
        <authorList>
            <person name="Liu L."/>
            <person name="Li L."/>
            <person name="Wang T."/>
            <person name="Zhang X."/>
            <person name="Liang L."/>
        </authorList>
    </citation>
    <scope>NUCLEOTIDE SEQUENCE [LARGE SCALE GENOMIC DNA]</scope>
    <source>
        <strain evidence="6 7">6GN30</strain>
    </source>
</reference>
<dbReference type="RefSeq" id="WP_106771713.1">
    <property type="nucleotide sequence ID" value="NZ_PXYK01000006.1"/>
</dbReference>
<dbReference type="GO" id="GO:0003677">
    <property type="term" value="F:DNA binding"/>
    <property type="evidence" value="ECO:0007669"/>
    <property type="project" value="UniProtKB-KW"/>
</dbReference>
<keyword evidence="1" id="KW-0805">Transcription regulation</keyword>
<proteinExistence type="predicted"/>
<dbReference type="EMBL" id="PXYK01000006">
    <property type="protein sequence ID" value="PSJ62612.1"/>
    <property type="molecule type" value="Genomic_DNA"/>
</dbReference>
<sequence>MPPANYEAFMRVIEESYDDLSATYQLIGRFLTQNPNDVAIRTLNWIADRCGVHASSLVRFAQLFGYSGFKELQSIFQARLATAAPGYETRVSALKSELELHKSGPRGVLGDLVARDIASLQDLLGQADGDKFARAVDVLAAADTIYLAGQLRSEPIALFMRYVLSMLNRRVVLLDANGGLATEMAKVMRAGDALVAVSFRFYAKEVVAIAETAHAAGIPVVAITDSRLSPLTKTASVLFEIPEDEYTFSRSLAAPMCLAQALMVALAAKLQSVEVTHIRIPTVTQPG</sequence>
<evidence type="ECO:0000259" key="4">
    <source>
        <dbReference type="PROSITE" id="PS51071"/>
    </source>
</evidence>
<dbReference type="InterPro" id="IPR009057">
    <property type="entry name" value="Homeodomain-like_sf"/>
</dbReference>
<dbReference type="Gene3D" id="1.10.10.10">
    <property type="entry name" value="Winged helix-like DNA-binding domain superfamily/Winged helix DNA-binding domain"/>
    <property type="match status" value="1"/>
</dbReference>
<dbReference type="CDD" id="cd05013">
    <property type="entry name" value="SIS_RpiR"/>
    <property type="match status" value="1"/>
</dbReference>
<evidence type="ECO:0000256" key="1">
    <source>
        <dbReference type="ARBA" id="ARBA00023015"/>
    </source>
</evidence>
<keyword evidence="7" id="KW-1185">Reference proteome</keyword>
<dbReference type="AlphaFoldDB" id="A0A2P7SJD3"/>
<dbReference type="InterPro" id="IPR047640">
    <property type="entry name" value="RpiR-like"/>
</dbReference>
<feature type="domain" description="HTH rpiR-type" evidence="4">
    <location>
        <begin position="7"/>
        <end position="83"/>
    </location>
</feature>
<evidence type="ECO:0000256" key="2">
    <source>
        <dbReference type="ARBA" id="ARBA00023125"/>
    </source>
</evidence>
<dbReference type="PANTHER" id="PTHR30514:SF20">
    <property type="entry name" value="TRANSCRIPTIONAL REGULATOR"/>
    <property type="match status" value="1"/>
</dbReference>
<dbReference type="InterPro" id="IPR000281">
    <property type="entry name" value="HTH_RpiR"/>
</dbReference>
<dbReference type="OrthoDB" id="9814005at2"/>
<keyword evidence="2" id="KW-0238">DNA-binding</keyword>
<dbReference type="SUPFAM" id="SSF53697">
    <property type="entry name" value="SIS domain"/>
    <property type="match status" value="1"/>
</dbReference>
<dbReference type="Gene3D" id="3.40.50.10490">
    <property type="entry name" value="Glucose-6-phosphate isomerase like protein, domain 1"/>
    <property type="match status" value="1"/>
</dbReference>
<dbReference type="SUPFAM" id="SSF46689">
    <property type="entry name" value="Homeodomain-like"/>
    <property type="match status" value="1"/>
</dbReference>
<dbReference type="InterPro" id="IPR035472">
    <property type="entry name" value="RpiR-like_SIS"/>
</dbReference>
<evidence type="ECO:0000256" key="3">
    <source>
        <dbReference type="ARBA" id="ARBA00023163"/>
    </source>
</evidence>
<name>A0A2P7SJD3_9HYPH</name>
<evidence type="ECO:0000313" key="6">
    <source>
        <dbReference type="EMBL" id="PSJ62612.1"/>
    </source>
</evidence>
<dbReference type="Pfam" id="PF01418">
    <property type="entry name" value="HTH_6"/>
    <property type="match status" value="1"/>
</dbReference>